<keyword evidence="4" id="KW-1185">Reference proteome</keyword>
<dbReference type="Pfam" id="PF13649">
    <property type="entry name" value="Methyltransf_25"/>
    <property type="match status" value="1"/>
</dbReference>
<dbReference type="EMBL" id="CP012836">
    <property type="protein sequence ID" value="AMQ57441.1"/>
    <property type="molecule type" value="Genomic_DNA"/>
</dbReference>
<keyword evidence="3" id="KW-0489">Methyltransferase</keyword>
<dbReference type="GO" id="GO:0008168">
    <property type="term" value="F:methyltransferase activity"/>
    <property type="evidence" value="ECO:0007669"/>
    <property type="project" value="UniProtKB-KW"/>
</dbReference>
<organism evidence="3 4">
    <name type="scientific">Algoriphagus sanaruensis</name>
    <dbReference type="NCBI Taxonomy" id="1727163"/>
    <lineage>
        <taxon>Bacteria</taxon>
        <taxon>Pseudomonadati</taxon>
        <taxon>Bacteroidota</taxon>
        <taxon>Cytophagia</taxon>
        <taxon>Cytophagales</taxon>
        <taxon>Cyclobacteriaceae</taxon>
        <taxon>Algoriphagus</taxon>
    </lineage>
</organism>
<evidence type="ECO:0000259" key="2">
    <source>
        <dbReference type="Pfam" id="PF13649"/>
    </source>
</evidence>
<dbReference type="OrthoDB" id="9804312at2"/>
<dbReference type="InterPro" id="IPR041698">
    <property type="entry name" value="Methyltransf_25"/>
</dbReference>
<evidence type="ECO:0000313" key="4">
    <source>
        <dbReference type="Proteomes" id="UP000073816"/>
    </source>
</evidence>
<proteinExistence type="predicted"/>
<dbReference type="CDD" id="cd02440">
    <property type="entry name" value="AdoMet_MTases"/>
    <property type="match status" value="1"/>
</dbReference>
<dbReference type="AlphaFoldDB" id="A0A142EQN6"/>
<dbReference type="PANTHER" id="PTHR43861:SF3">
    <property type="entry name" value="PUTATIVE (AFU_ORTHOLOGUE AFUA_2G14390)-RELATED"/>
    <property type="match status" value="1"/>
</dbReference>
<sequence length="202" mass="22739">MKEFWNSRYSEQDFAYGKEPNQFVKDQLGKIPPGKALFPAEGEGRNAVYAATLGWEVLAFDQSEAGRDKALQLAQEKGVSINYQVCDLNEFQEKLESFDALILVYAHFPAAKRKEFHQKLLKYLKPGGWIILEGFSKAHAQFNSVNEKAGGPKDPAMLFSRDELMDDFADVANLSIEEDIVFLEEGLYHVGDSAVIRLIGKK</sequence>
<reference evidence="3 4" key="2">
    <citation type="journal article" date="2016" name="Genome Announc.">
        <title>Complete Genome Sequence of Algoriphagus sp. Strain M8-2, Isolated from a Brackish Lake.</title>
        <authorList>
            <person name="Muraguchi Y."/>
            <person name="Kushimoto K."/>
            <person name="Ohtsubo Y."/>
            <person name="Suzuki T."/>
            <person name="Dohra H."/>
            <person name="Kimbara K."/>
            <person name="Shintani M."/>
        </authorList>
    </citation>
    <scope>NUCLEOTIDE SEQUENCE [LARGE SCALE GENOMIC DNA]</scope>
    <source>
        <strain evidence="3 4">M8-2</strain>
    </source>
</reference>
<dbReference type="PATRIC" id="fig|1727163.4.peg.2798"/>
<dbReference type="PANTHER" id="PTHR43861">
    <property type="entry name" value="TRANS-ACONITATE 2-METHYLTRANSFERASE-RELATED"/>
    <property type="match status" value="1"/>
</dbReference>
<evidence type="ECO:0000313" key="3">
    <source>
        <dbReference type="EMBL" id="AMQ57441.1"/>
    </source>
</evidence>
<feature type="domain" description="Methyltransferase" evidence="2">
    <location>
        <begin position="42"/>
        <end position="128"/>
    </location>
</feature>
<dbReference type="GO" id="GO:0032259">
    <property type="term" value="P:methylation"/>
    <property type="evidence" value="ECO:0007669"/>
    <property type="project" value="UniProtKB-KW"/>
</dbReference>
<dbReference type="KEGG" id="alm:AO498_13415"/>
<accession>A0A142EQN6</accession>
<dbReference type="Gene3D" id="3.40.50.150">
    <property type="entry name" value="Vaccinia Virus protein VP39"/>
    <property type="match status" value="1"/>
</dbReference>
<dbReference type="InterPro" id="IPR029063">
    <property type="entry name" value="SAM-dependent_MTases_sf"/>
</dbReference>
<evidence type="ECO:0000256" key="1">
    <source>
        <dbReference type="ARBA" id="ARBA00022679"/>
    </source>
</evidence>
<name>A0A142EQN6_9BACT</name>
<reference evidence="4" key="1">
    <citation type="submission" date="2015-09" db="EMBL/GenBank/DDBJ databases">
        <title>Complete sequence of Algoriphagus sp. M8-2.</title>
        <authorList>
            <person name="Shintani M."/>
        </authorList>
    </citation>
    <scope>NUCLEOTIDE SEQUENCE [LARGE SCALE GENOMIC DNA]</scope>
    <source>
        <strain evidence="4">M8-2</strain>
    </source>
</reference>
<keyword evidence="1 3" id="KW-0808">Transferase</keyword>
<dbReference type="Proteomes" id="UP000073816">
    <property type="component" value="Chromosome"/>
</dbReference>
<protein>
    <submittedName>
        <fullName evidence="3">Methyltransferase</fullName>
    </submittedName>
</protein>
<gene>
    <name evidence="3" type="ORF">AO498_13415</name>
</gene>
<dbReference type="SUPFAM" id="SSF53335">
    <property type="entry name" value="S-adenosyl-L-methionine-dependent methyltransferases"/>
    <property type="match status" value="1"/>
</dbReference>
<dbReference type="RefSeq" id="WP_067548631.1">
    <property type="nucleotide sequence ID" value="NZ_CP012836.1"/>
</dbReference>